<organism evidence="12 13">
    <name type="scientific">Modicisalibacter zincidurans</name>
    <dbReference type="NCBI Taxonomy" id="1178777"/>
    <lineage>
        <taxon>Bacteria</taxon>
        <taxon>Pseudomonadati</taxon>
        <taxon>Pseudomonadota</taxon>
        <taxon>Gammaproteobacteria</taxon>
        <taxon>Oceanospirillales</taxon>
        <taxon>Halomonadaceae</taxon>
        <taxon>Modicisalibacter</taxon>
    </lineage>
</organism>
<dbReference type="CDD" id="cd07398">
    <property type="entry name" value="MPP_YbbF-LpxH"/>
    <property type="match status" value="1"/>
</dbReference>
<evidence type="ECO:0000313" key="13">
    <source>
        <dbReference type="Proteomes" id="UP001500074"/>
    </source>
</evidence>
<feature type="binding site" evidence="10">
    <location>
        <position position="79"/>
    </location>
    <ligand>
        <name>Mn(2+)</name>
        <dbReference type="ChEBI" id="CHEBI:29035"/>
        <label>2</label>
    </ligand>
</feature>
<feature type="binding site" evidence="10">
    <location>
        <position position="168"/>
    </location>
    <ligand>
        <name>substrate</name>
    </ligand>
</feature>
<keyword evidence="6 10" id="KW-0378">Hydrolase</keyword>
<evidence type="ECO:0000256" key="8">
    <source>
        <dbReference type="ARBA" id="ARBA00023136"/>
    </source>
</evidence>
<dbReference type="Proteomes" id="UP001500074">
    <property type="component" value="Unassembled WGS sequence"/>
</dbReference>
<dbReference type="InterPro" id="IPR043461">
    <property type="entry name" value="LpxH-like"/>
</dbReference>
<keyword evidence="5 10" id="KW-0479">Metal-binding</keyword>
<dbReference type="InterPro" id="IPR010138">
    <property type="entry name" value="UDP-diacylglucosamine_Hdrlase"/>
</dbReference>
<proteinExistence type="inferred from homology"/>
<dbReference type="PANTHER" id="PTHR34990">
    <property type="entry name" value="UDP-2,3-DIACYLGLUCOSAMINE HYDROLASE-RELATED"/>
    <property type="match status" value="1"/>
</dbReference>
<accession>A0ABP9QYC6</accession>
<evidence type="ECO:0000256" key="6">
    <source>
        <dbReference type="ARBA" id="ARBA00022801"/>
    </source>
</evidence>
<feature type="binding site" evidence="10">
    <location>
        <begin position="79"/>
        <end position="80"/>
    </location>
    <ligand>
        <name>substrate</name>
    </ligand>
</feature>
<dbReference type="HAMAP" id="MF_00575">
    <property type="entry name" value="LpxH"/>
    <property type="match status" value="1"/>
</dbReference>
<dbReference type="InterPro" id="IPR004843">
    <property type="entry name" value="Calcineurin-like_PHP"/>
</dbReference>
<feature type="binding site" evidence="10">
    <location>
        <position position="41"/>
    </location>
    <ligand>
        <name>Mn(2+)</name>
        <dbReference type="ChEBI" id="CHEBI:29035"/>
        <label>1</label>
    </ligand>
</feature>
<comment type="similarity">
    <text evidence="10">Belongs to the LpxH family.</text>
</comment>
<feature type="binding site" evidence="10">
    <location>
        <position position="171"/>
    </location>
    <ligand>
        <name>substrate</name>
    </ligand>
</feature>
<evidence type="ECO:0000256" key="1">
    <source>
        <dbReference type="ARBA" id="ARBA00022475"/>
    </source>
</evidence>
<evidence type="ECO:0000259" key="11">
    <source>
        <dbReference type="Pfam" id="PF00149"/>
    </source>
</evidence>
<dbReference type="Gene3D" id="3.60.21.10">
    <property type="match status" value="1"/>
</dbReference>
<feature type="binding site" evidence="10">
    <location>
        <position position="8"/>
    </location>
    <ligand>
        <name>Mn(2+)</name>
        <dbReference type="ChEBI" id="CHEBI:29035"/>
        <label>1</label>
    </ligand>
</feature>
<dbReference type="PANTHER" id="PTHR34990:SF1">
    <property type="entry name" value="UDP-2,3-DIACYLGLUCOSAMINE HYDROLASE"/>
    <property type="match status" value="1"/>
</dbReference>
<feature type="binding site" evidence="10">
    <location>
        <position position="164"/>
    </location>
    <ligand>
        <name>substrate</name>
    </ligand>
</feature>
<keyword evidence="1 10" id="KW-1003">Cell membrane</keyword>
<comment type="cofactor">
    <cofactor evidence="10">
        <name>Mn(2+)</name>
        <dbReference type="ChEBI" id="CHEBI:29035"/>
    </cofactor>
    <text evidence="10">Binds 2 Mn(2+) ions per subunit in a binuclear metal center.</text>
</comment>
<dbReference type="Pfam" id="PF00149">
    <property type="entry name" value="Metallophos"/>
    <property type="match status" value="1"/>
</dbReference>
<sequence length="246" mass="27504">MTTLLISDLHLHPDEPAIAQGFLAYLQREARHAEALYILGDLFEAWIGDDYQGEFETRILEALKRLSDAGTRLYFMHGNRDFLIGDGFAAATGATLLPDPSVVALGGEPGGERTLLMHGDSLCTRDEAYMAFRAKARDPQWQTQILALPVEQRLTLAKQIRQQSGEANSNKAEDIMDVTPAEVVRRMAECGVRTLIHGHTHRPDVHRLEVDGQSAQRIVLGDWHSDRGWQVRVDDRTAPLLESFPL</sequence>
<dbReference type="SUPFAM" id="SSF56300">
    <property type="entry name" value="Metallo-dependent phosphatases"/>
    <property type="match status" value="1"/>
</dbReference>
<feature type="binding site" evidence="10">
    <location>
        <position position="199"/>
    </location>
    <ligand>
        <name>Mn(2+)</name>
        <dbReference type="ChEBI" id="CHEBI:29035"/>
        <label>2</label>
    </ligand>
</feature>
<feature type="binding site" evidence="10">
    <location>
        <position position="201"/>
    </location>
    <ligand>
        <name>Mn(2+)</name>
        <dbReference type="ChEBI" id="CHEBI:29035"/>
        <label>1</label>
    </ligand>
</feature>
<evidence type="ECO:0000256" key="10">
    <source>
        <dbReference type="HAMAP-Rule" id="MF_00575"/>
    </source>
</evidence>
<feature type="binding site" evidence="10">
    <location>
        <position position="41"/>
    </location>
    <ligand>
        <name>Mn(2+)</name>
        <dbReference type="ChEBI" id="CHEBI:29035"/>
        <label>2</label>
    </ligand>
</feature>
<dbReference type="RefSeq" id="WP_031383777.1">
    <property type="nucleotide sequence ID" value="NZ_BAABKI010000002.1"/>
</dbReference>
<keyword evidence="9 10" id="KW-0464">Manganese</keyword>
<evidence type="ECO:0000256" key="3">
    <source>
        <dbReference type="ARBA" id="ARBA00022519"/>
    </source>
</evidence>
<feature type="binding site" evidence="10">
    <location>
        <position position="126"/>
    </location>
    <ligand>
        <name>substrate</name>
    </ligand>
</feature>
<keyword evidence="3 10" id="KW-0997">Cell inner membrane</keyword>
<reference evidence="13" key="1">
    <citation type="journal article" date="2019" name="Int. J. Syst. Evol. Microbiol.">
        <title>The Global Catalogue of Microorganisms (GCM) 10K type strain sequencing project: providing services to taxonomists for standard genome sequencing and annotation.</title>
        <authorList>
            <consortium name="The Broad Institute Genomics Platform"/>
            <consortium name="The Broad Institute Genome Sequencing Center for Infectious Disease"/>
            <person name="Wu L."/>
            <person name="Ma J."/>
        </authorList>
    </citation>
    <scope>NUCLEOTIDE SEQUENCE [LARGE SCALE GENOMIC DNA]</scope>
    <source>
        <strain evidence="13">JCM 18472</strain>
    </source>
</reference>
<evidence type="ECO:0000256" key="7">
    <source>
        <dbReference type="ARBA" id="ARBA00023098"/>
    </source>
</evidence>
<keyword evidence="2 10" id="KW-0444">Lipid biosynthesis</keyword>
<feature type="binding site" evidence="10">
    <location>
        <position position="118"/>
    </location>
    <ligand>
        <name>Mn(2+)</name>
        <dbReference type="ChEBI" id="CHEBI:29035"/>
        <label>2</label>
    </ligand>
</feature>
<keyword evidence="13" id="KW-1185">Reference proteome</keyword>
<comment type="subcellular location">
    <subcellularLocation>
        <location evidence="10">Cell inner membrane</location>
        <topology evidence="10">Peripheral membrane protein</topology>
        <orientation evidence="10">Cytoplasmic side</orientation>
    </subcellularLocation>
</comment>
<keyword evidence="4 10" id="KW-0441">Lipid A biosynthesis</keyword>
<keyword evidence="8 10" id="KW-0472">Membrane</keyword>
<dbReference type="NCBIfam" id="NF003743">
    <property type="entry name" value="PRK05340.1"/>
    <property type="match status" value="1"/>
</dbReference>
<gene>
    <name evidence="10 12" type="primary">lpxH</name>
    <name evidence="12" type="ORF">GCM10023342_00520</name>
</gene>
<feature type="binding site" evidence="10">
    <location>
        <position position="199"/>
    </location>
    <ligand>
        <name>substrate</name>
    </ligand>
</feature>
<evidence type="ECO:0000256" key="9">
    <source>
        <dbReference type="ARBA" id="ARBA00023211"/>
    </source>
</evidence>
<name>A0ABP9QYC6_9GAMM</name>
<feature type="binding site" evidence="10">
    <location>
        <position position="10"/>
    </location>
    <ligand>
        <name>Mn(2+)</name>
        <dbReference type="ChEBI" id="CHEBI:29035"/>
        <label>1</label>
    </ligand>
</feature>
<evidence type="ECO:0000313" key="12">
    <source>
        <dbReference type="EMBL" id="GAA5169146.1"/>
    </source>
</evidence>
<evidence type="ECO:0000256" key="2">
    <source>
        <dbReference type="ARBA" id="ARBA00022516"/>
    </source>
</evidence>
<protein>
    <recommendedName>
        <fullName evidence="10">UDP-2,3-diacylglucosamine hydrolase</fullName>
        <ecNumber evidence="10">3.6.1.54</ecNumber>
    </recommendedName>
    <alternativeName>
        <fullName evidence="10">UDP-2,3-diacylglucosamine diphosphatase</fullName>
    </alternativeName>
</protein>
<keyword evidence="7 10" id="KW-0443">Lipid metabolism</keyword>
<dbReference type="NCBIfam" id="TIGR01854">
    <property type="entry name" value="lipid_A_lpxH"/>
    <property type="match status" value="1"/>
</dbReference>
<comment type="catalytic activity">
    <reaction evidence="10">
        <text>UDP-2-N,3-O-bis[(3R)-3-hydroxytetradecanoyl]-alpha-D-glucosamine + H2O = 2-N,3-O-bis[(3R)-3-hydroxytetradecanoyl]-alpha-D-glucosaminyl 1-phosphate + UMP + 2 H(+)</text>
        <dbReference type="Rhea" id="RHEA:25213"/>
        <dbReference type="ChEBI" id="CHEBI:15377"/>
        <dbReference type="ChEBI" id="CHEBI:15378"/>
        <dbReference type="ChEBI" id="CHEBI:57865"/>
        <dbReference type="ChEBI" id="CHEBI:57957"/>
        <dbReference type="ChEBI" id="CHEBI:78847"/>
        <dbReference type="EC" id="3.6.1.54"/>
    </reaction>
</comment>
<evidence type="ECO:0000256" key="5">
    <source>
        <dbReference type="ARBA" id="ARBA00022723"/>
    </source>
</evidence>
<comment type="pathway">
    <text evidence="10">Glycolipid biosynthesis; lipid IV(A) biosynthesis; lipid IV(A) from (3R)-3-hydroxytetradecanoyl-[acyl-carrier-protein] and UDP-N-acetyl-alpha-D-glucosamine: step 4/6.</text>
</comment>
<dbReference type="InterPro" id="IPR029052">
    <property type="entry name" value="Metallo-depent_PP-like"/>
</dbReference>
<feature type="domain" description="Calcineurin-like phosphoesterase" evidence="11">
    <location>
        <begin position="1"/>
        <end position="203"/>
    </location>
</feature>
<dbReference type="EMBL" id="BAABKI010000002">
    <property type="protein sequence ID" value="GAA5169146.1"/>
    <property type="molecule type" value="Genomic_DNA"/>
</dbReference>
<dbReference type="EC" id="3.6.1.54" evidence="10"/>
<comment type="function">
    <text evidence="10">Hydrolyzes the pyrophosphate bond of UDP-2,3-diacylglucosamine to yield 2,3-diacylglucosamine 1-phosphate (lipid X) and UMP by catalyzing the attack of water at the alpha-P atom. Involved in the biosynthesis of lipid A, a phosphorylated glycolipid that anchors the lipopolysaccharide to the outer membrane of the cell.</text>
</comment>
<evidence type="ECO:0000256" key="4">
    <source>
        <dbReference type="ARBA" id="ARBA00022556"/>
    </source>
</evidence>
<comment type="caution">
    <text evidence="12">The sequence shown here is derived from an EMBL/GenBank/DDBJ whole genome shotgun (WGS) entry which is preliminary data.</text>
</comment>